<dbReference type="PROSITE" id="PS52016">
    <property type="entry name" value="TONB_DEPENDENT_REC_3"/>
    <property type="match status" value="1"/>
</dbReference>
<dbReference type="PANTHER" id="PTHR32552:SF81">
    <property type="entry name" value="TONB-DEPENDENT OUTER MEMBRANE RECEPTOR"/>
    <property type="match status" value="1"/>
</dbReference>
<keyword evidence="6" id="KW-0408">Iron</keyword>
<feature type="signal peptide" evidence="14">
    <location>
        <begin position="1"/>
        <end position="24"/>
    </location>
</feature>
<evidence type="ECO:0000256" key="8">
    <source>
        <dbReference type="ARBA" id="ARBA00023077"/>
    </source>
</evidence>
<dbReference type="Pfam" id="PF00593">
    <property type="entry name" value="TonB_dep_Rec_b-barrel"/>
    <property type="match status" value="1"/>
</dbReference>
<dbReference type="Pfam" id="PF07715">
    <property type="entry name" value="Plug"/>
    <property type="match status" value="1"/>
</dbReference>
<protein>
    <submittedName>
        <fullName evidence="17">TonB-dependent receptor</fullName>
    </submittedName>
</protein>
<evidence type="ECO:0000313" key="17">
    <source>
        <dbReference type="EMBL" id="GAA4100170.1"/>
    </source>
</evidence>
<evidence type="ECO:0000256" key="13">
    <source>
        <dbReference type="SAM" id="MobiDB-lite"/>
    </source>
</evidence>
<keyword evidence="9 11" id="KW-0472">Membrane</keyword>
<reference evidence="18" key="1">
    <citation type="journal article" date="2019" name="Int. J. Syst. Evol. Microbiol.">
        <title>The Global Catalogue of Microorganisms (GCM) 10K type strain sequencing project: providing services to taxonomists for standard genome sequencing and annotation.</title>
        <authorList>
            <consortium name="The Broad Institute Genomics Platform"/>
            <consortium name="The Broad Institute Genome Sequencing Center for Infectious Disease"/>
            <person name="Wu L."/>
            <person name="Ma J."/>
        </authorList>
    </citation>
    <scope>NUCLEOTIDE SEQUENCE [LARGE SCALE GENOMIC DNA]</scope>
    <source>
        <strain evidence="18">JCM 17304</strain>
    </source>
</reference>
<evidence type="ECO:0000256" key="12">
    <source>
        <dbReference type="RuleBase" id="RU003357"/>
    </source>
</evidence>
<dbReference type="PANTHER" id="PTHR32552">
    <property type="entry name" value="FERRICHROME IRON RECEPTOR-RELATED"/>
    <property type="match status" value="1"/>
</dbReference>
<evidence type="ECO:0000256" key="4">
    <source>
        <dbReference type="ARBA" id="ARBA00022496"/>
    </source>
</evidence>
<evidence type="ECO:0000256" key="7">
    <source>
        <dbReference type="ARBA" id="ARBA00023065"/>
    </source>
</evidence>
<dbReference type="InterPro" id="IPR039426">
    <property type="entry name" value="TonB-dep_rcpt-like"/>
</dbReference>
<evidence type="ECO:0000256" key="11">
    <source>
        <dbReference type="PROSITE-ProRule" id="PRU01360"/>
    </source>
</evidence>
<dbReference type="RefSeq" id="WP_344936902.1">
    <property type="nucleotide sequence ID" value="NZ_BAABDM010000005.1"/>
</dbReference>
<proteinExistence type="inferred from homology"/>
<feature type="domain" description="TonB-dependent receptor-like beta-barrel" evidence="15">
    <location>
        <begin position="275"/>
        <end position="798"/>
    </location>
</feature>
<comment type="subcellular location">
    <subcellularLocation>
        <location evidence="1 11">Cell outer membrane</location>
        <topology evidence="1 11">Multi-pass membrane protein</topology>
    </subcellularLocation>
</comment>
<evidence type="ECO:0000256" key="3">
    <source>
        <dbReference type="ARBA" id="ARBA00022452"/>
    </source>
</evidence>
<evidence type="ECO:0000313" key="18">
    <source>
        <dbReference type="Proteomes" id="UP001500392"/>
    </source>
</evidence>
<keyword evidence="14" id="KW-0732">Signal</keyword>
<evidence type="ECO:0000256" key="10">
    <source>
        <dbReference type="ARBA" id="ARBA00023237"/>
    </source>
</evidence>
<feature type="compositionally biased region" description="Polar residues" evidence="13">
    <location>
        <begin position="549"/>
        <end position="558"/>
    </location>
</feature>
<evidence type="ECO:0000256" key="9">
    <source>
        <dbReference type="ARBA" id="ARBA00023136"/>
    </source>
</evidence>
<keyword evidence="8 12" id="KW-0798">TonB box</keyword>
<evidence type="ECO:0000259" key="16">
    <source>
        <dbReference type="Pfam" id="PF07715"/>
    </source>
</evidence>
<keyword evidence="3 11" id="KW-1134">Transmembrane beta strand</keyword>
<sequence>MTVSQRPKLSLSVLAIAVLAAANAAQSKQLEEVIVTAQKTSASTQDTPIAITGMTADSLEKFGFQNANDISAQVPNMQVSGPYGDVQPIFSIRGVSMSDYSSNQASPIGVYTDEMYMGATYTHGMNFFDVERLEVLRGPQGTLYGKNTTGGAVNIITNTANVGDDFGFNMKAGLGNYGATTGEFGVEDTLIDDVLAVRLGYSSSRNDGYVKNALGGPNLSQLDFQGARLSLEWVPAASTIVTFKYTNSGNDSRANASRNEPRGNLENDPVAVTALETGGVGVSSHPDNGYIDNTGYSRPAQNLDRHEVQDDYTGALIVDNEQGILRVDHVTDNYTFTSTTSYSEADYSQKQNTDGGPDGLLHIRWAVETDAFSQDLRVAGDFGGPVSFITGLYFATEFQDMHNIYEIYETPPDLRVAVTFPGAAAFYPFLLDFGGVDQKMITDKTSYAAYTQFRFDASDKLGFDVGLRYTVDEVDLEYLNVSRFNYDGEPIGTWVPGNTTGADEPFIAPSVGGRGPLEVVQLIGDILNGSVDANDLAPSGQPAGYTHGPYTTDSAPQQSAKEQEVTGKLGVDYTVNDDLMLYASYSKGYRAGNFNGGVYYEVRDFENSYAEPEFIDSYELGFKSDLLDGSARLNAALFFYDYSNQQFINVVGVSNFLENAGGSTILGAEAEFTMALSERLMVNIGLGLLKTEYTELELSDTRTLNNPDDTVDLSGNELISAPQVSGNISVDYAVLRLNSGDLSLNINANYQSRQWYSAYNDDASYEHIKQDAYALVNTRLSWRSADDTYSISLWAKNLADQEYDGYAINLQAGFGFDYFQQGPPRSYGLELTYRYN</sequence>
<dbReference type="InterPro" id="IPR036942">
    <property type="entry name" value="Beta-barrel_TonB_sf"/>
</dbReference>
<keyword evidence="5 11" id="KW-0812">Transmembrane</keyword>
<keyword evidence="7" id="KW-0406">Ion transport</keyword>
<dbReference type="Proteomes" id="UP001500392">
    <property type="component" value="Unassembled WGS sequence"/>
</dbReference>
<dbReference type="Gene3D" id="2.40.170.20">
    <property type="entry name" value="TonB-dependent receptor, beta-barrel domain"/>
    <property type="match status" value="2"/>
</dbReference>
<gene>
    <name evidence="17" type="ORF">GCM10022414_27000</name>
</gene>
<feature type="domain" description="TonB-dependent receptor plug" evidence="16">
    <location>
        <begin position="44"/>
        <end position="152"/>
    </location>
</feature>
<keyword evidence="17" id="KW-0675">Receptor</keyword>
<evidence type="ECO:0000256" key="14">
    <source>
        <dbReference type="SAM" id="SignalP"/>
    </source>
</evidence>
<evidence type="ECO:0000256" key="5">
    <source>
        <dbReference type="ARBA" id="ARBA00022692"/>
    </source>
</evidence>
<evidence type="ECO:0000259" key="15">
    <source>
        <dbReference type="Pfam" id="PF00593"/>
    </source>
</evidence>
<accession>A0ABP7X149</accession>
<evidence type="ECO:0000256" key="2">
    <source>
        <dbReference type="ARBA" id="ARBA00022448"/>
    </source>
</evidence>
<organism evidence="17 18">
    <name type="scientific">Zhongshania borealis</name>
    <dbReference type="NCBI Taxonomy" id="889488"/>
    <lineage>
        <taxon>Bacteria</taxon>
        <taxon>Pseudomonadati</taxon>
        <taxon>Pseudomonadota</taxon>
        <taxon>Gammaproteobacteria</taxon>
        <taxon>Cellvibrionales</taxon>
        <taxon>Spongiibacteraceae</taxon>
        <taxon>Zhongshania</taxon>
    </lineage>
</organism>
<dbReference type="InterPro" id="IPR000531">
    <property type="entry name" value="Beta-barrel_TonB"/>
</dbReference>
<comment type="similarity">
    <text evidence="11 12">Belongs to the TonB-dependent receptor family.</text>
</comment>
<feature type="chain" id="PRO_5046257820" evidence="14">
    <location>
        <begin position="25"/>
        <end position="836"/>
    </location>
</feature>
<evidence type="ECO:0000256" key="6">
    <source>
        <dbReference type="ARBA" id="ARBA00023004"/>
    </source>
</evidence>
<dbReference type="EMBL" id="BAABDM010000005">
    <property type="protein sequence ID" value="GAA4100170.1"/>
    <property type="molecule type" value="Genomic_DNA"/>
</dbReference>
<keyword evidence="18" id="KW-1185">Reference proteome</keyword>
<keyword evidence="10 11" id="KW-0998">Cell outer membrane</keyword>
<keyword evidence="2 11" id="KW-0813">Transport</keyword>
<comment type="caution">
    <text evidence="17">The sequence shown here is derived from an EMBL/GenBank/DDBJ whole genome shotgun (WGS) entry which is preliminary data.</text>
</comment>
<evidence type="ECO:0000256" key="1">
    <source>
        <dbReference type="ARBA" id="ARBA00004571"/>
    </source>
</evidence>
<dbReference type="InterPro" id="IPR012910">
    <property type="entry name" value="Plug_dom"/>
</dbReference>
<name>A0ABP7X149_9GAMM</name>
<feature type="region of interest" description="Disordered" evidence="13">
    <location>
        <begin position="537"/>
        <end position="558"/>
    </location>
</feature>
<keyword evidence="4" id="KW-0410">Iron transport</keyword>
<dbReference type="SUPFAM" id="SSF56935">
    <property type="entry name" value="Porins"/>
    <property type="match status" value="1"/>
</dbReference>